<gene>
    <name evidence="13" type="ORF">KsCSTR_38210</name>
    <name evidence="14" type="ORF">KSMBR1_3264</name>
    <name evidence="12" type="ORF">kuste2257</name>
</gene>
<dbReference type="PANTHER" id="PTHR10120">
    <property type="entry name" value="CAAX PRENYL PROTEASE 1"/>
    <property type="match status" value="1"/>
</dbReference>
<name>Q1Q610_KUEST</name>
<feature type="transmembrane region" description="Helical" evidence="9">
    <location>
        <begin position="325"/>
        <end position="343"/>
    </location>
</feature>
<dbReference type="KEGG" id="kst:KSMBR1_3264"/>
<dbReference type="EC" id="3.4.24.-" evidence="12 13"/>
<keyword evidence="1 8" id="KW-0645">Protease</keyword>
<dbReference type="EMBL" id="LT934425">
    <property type="protein sequence ID" value="SOH05741.1"/>
    <property type="molecule type" value="Genomic_DNA"/>
</dbReference>
<dbReference type="GO" id="GO:0071586">
    <property type="term" value="P:CAAX-box protein processing"/>
    <property type="evidence" value="ECO:0007669"/>
    <property type="project" value="InterPro"/>
</dbReference>
<feature type="binding site" evidence="7">
    <location>
        <position position="277"/>
    </location>
    <ligand>
        <name>Zn(2+)</name>
        <dbReference type="ChEBI" id="CHEBI:29105"/>
        <note>catalytic</note>
    </ligand>
</feature>
<dbReference type="Pfam" id="PF01435">
    <property type="entry name" value="Peptidase_M48"/>
    <property type="match status" value="1"/>
</dbReference>
<sequence length="421" mass="49081">MNNYLIIVLSAYIFVVIAGYWLDYLNLSHLKKHGNKIPPDFEGYIDQELLNKTQRYVIENTKFNFVSSLFHNAILLAFLFGGLLDSYNSWIVSLKMPFIVSGLVFFLILLYADTVLMIPFKLYHTFVIENKYGFTTTTMKLWITDLWKSLLITTIMVSFIIATGFFIVQASPGLWWFWIWCFFLLFSILMMYIFPYVIAPIFNTFTPVEDESLQKGIRELMQKVGIKVKSVFQMDASKRTKHTNAYFTGIGKVKRIVLYDTLIGQMEKDEIIAVLAHEAGHWKKKHLMKHLIVSEIIAIIVMFISFNIMQKEGLIQLFQLKESTFFAKIVIIGFLGSIAAFPFSPLSHYFSRKHEYEADAFSYEMTKDNKSMINMLVKLSKDNLSNLYPHPLYAAFHYSHPPILERIQSIRRRKNKELIDS</sequence>
<feature type="domain" description="Peptidase M48" evidence="10">
    <location>
        <begin position="209"/>
        <end position="413"/>
    </location>
</feature>
<dbReference type="Proteomes" id="UP000221734">
    <property type="component" value="Chromosome Kuenenia_stuttgartiensis_MBR1"/>
</dbReference>
<dbReference type="RefSeq" id="WP_099326278.1">
    <property type="nucleotide sequence ID" value="NZ_CP049055.1"/>
</dbReference>
<keyword evidence="3 8" id="KW-0378">Hydrolase</keyword>
<evidence type="ECO:0000313" key="13">
    <source>
        <dbReference type="EMBL" id="QII13200.1"/>
    </source>
</evidence>
<dbReference type="Pfam" id="PF16491">
    <property type="entry name" value="Peptidase_M48_N"/>
    <property type="match status" value="1"/>
</dbReference>
<dbReference type="AlphaFoldDB" id="Q1Q610"/>
<reference evidence="14" key="3">
    <citation type="submission" date="2017-10" db="EMBL/GenBank/DDBJ databases">
        <authorList>
            <person name="Banno H."/>
            <person name="Chua N.-H."/>
        </authorList>
    </citation>
    <scope>NUCLEOTIDE SEQUENCE [LARGE SCALE GENOMIC DNA]</scope>
    <source>
        <strain evidence="14">Kuenenia_mbr1_ru-nijmegen</strain>
    </source>
</reference>
<dbReference type="Gene3D" id="3.30.2010.10">
    <property type="entry name" value="Metalloproteases ('zincins'), catalytic domain"/>
    <property type="match status" value="1"/>
</dbReference>
<dbReference type="EMBL" id="CP049055">
    <property type="protein sequence ID" value="QII13200.1"/>
    <property type="molecule type" value="Genomic_DNA"/>
</dbReference>
<dbReference type="EMBL" id="CT573071">
    <property type="protein sequence ID" value="CAJ73002.1"/>
    <property type="molecule type" value="Genomic_DNA"/>
</dbReference>
<evidence type="ECO:0000313" key="12">
    <source>
        <dbReference type="EMBL" id="CAJ73002.1"/>
    </source>
</evidence>
<dbReference type="InterPro" id="IPR001915">
    <property type="entry name" value="Peptidase_M48"/>
</dbReference>
<keyword evidence="5 8" id="KW-0482">Metalloprotease</keyword>
<protein>
    <submittedName>
        <fullName evidence="13">Putative CAAX prenyl protease 1 (Ste24p)</fullName>
    </submittedName>
    <submittedName>
        <fullName evidence="12">Similar to CAAX prenyl protease 1 (Ste24p)</fullName>
        <ecNumber evidence="12 13">3.4.24.-</ecNumber>
    </submittedName>
</protein>
<dbReference type="OrthoDB" id="9781930at2"/>
<evidence type="ECO:0000313" key="14">
    <source>
        <dbReference type="EMBL" id="SOH05741.1"/>
    </source>
</evidence>
<feature type="transmembrane region" description="Helical" evidence="9">
    <location>
        <begin position="6"/>
        <end position="27"/>
    </location>
</feature>
<dbReference type="GO" id="GO:0046872">
    <property type="term" value="F:metal ion binding"/>
    <property type="evidence" value="ECO:0007669"/>
    <property type="project" value="UniProtKB-KW"/>
</dbReference>
<feature type="binding site" evidence="7">
    <location>
        <position position="281"/>
    </location>
    <ligand>
        <name>Zn(2+)</name>
        <dbReference type="ChEBI" id="CHEBI:29105"/>
        <note>catalytic</note>
    </ligand>
</feature>
<evidence type="ECO:0000259" key="11">
    <source>
        <dbReference type="Pfam" id="PF16491"/>
    </source>
</evidence>
<evidence type="ECO:0000256" key="8">
    <source>
        <dbReference type="RuleBase" id="RU003983"/>
    </source>
</evidence>
<feature type="active site" description="Proton donor" evidence="6">
    <location>
        <position position="359"/>
    </location>
</feature>
<evidence type="ECO:0000256" key="9">
    <source>
        <dbReference type="SAM" id="Phobius"/>
    </source>
</evidence>
<dbReference type="InterPro" id="IPR032456">
    <property type="entry name" value="Peptidase_M48_N"/>
</dbReference>
<keyword evidence="9" id="KW-1133">Transmembrane helix</keyword>
<evidence type="ECO:0000313" key="15">
    <source>
        <dbReference type="Proteomes" id="UP000221734"/>
    </source>
</evidence>
<dbReference type="CDD" id="cd07343">
    <property type="entry name" value="M48A_Zmpste24p_like"/>
    <property type="match status" value="1"/>
</dbReference>
<evidence type="ECO:0000256" key="6">
    <source>
        <dbReference type="PIRSR" id="PIRSR627057-1"/>
    </source>
</evidence>
<organism evidence="12">
    <name type="scientific">Kuenenia stuttgartiensis</name>
    <dbReference type="NCBI Taxonomy" id="174633"/>
    <lineage>
        <taxon>Bacteria</taxon>
        <taxon>Pseudomonadati</taxon>
        <taxon>Planctomycetota</taxon>
        <taxon>Candidatus Brocadiia</taxon>
        <taxon>Candidatus Brocadiales</taxon>
        <taxon>Candidatus Brocadiaceae</taxon>
        <taxon>Candidatus Kuenenia</taxon>
    </lineage>
</organism>
<evidence type="ECO:0000313" key="16">
    <source>
        <dbReference type="Proteomes" id="UP000501926"/>
    </source>
</evidence>
<reference evidence="12" key="2">
    <citation type="submission" date="2006-01" db="EMBL/GenBank/DDBJ databases">
        <authorList>
            <person name="Genoscope"/>
        </authorList>
    </citation>
    <scope>NUCLEOTIDE SEQUENCE</scope>
</reference>
<keyword evidence="15" id="KW-1185">Reference proteome</keyword>
<comment type="similarity">
    <text evidence="8">Belongs to the peptidase M48 family.</text>
</comment>
<dbReference type="GO" id="GO:0004222">
    <property type="term" value="F:metalloendopeptidase activity"/>
    <property type="evidence" value="ECO:0007669"/>
    <property type="project" value="InterPro"/>
</dbReference>
<dbReference type="InterPro" id="IPR027057">
    <property type="entry name" value="CAXX_Prtase_1"/>
</dbReference>
<feature type="transmembrane region" description="Helical" evidence="9">
    <location>
        <begin position="149"/>
        <end position="168"/>
    </location>
</feature>
<evidence type="ECO:0000256" key="3">
    <source>
        <dbReference type="ARBA" id="ARBA00022801"/>
    </source>
</evidence>
<evidence type="ECO:0000259" key="10">
    <source>
        <dbReference type="Pfam" id="PF01435"/>
    </source>
</evidence>
<reference evidence="12" key="1">
    <citation type="journal article" date="2006" name="Nature">
        <title>Deciphering the evolution and metabolism of an anammox bacterium from a community genome.</title>
        <authorList>
            <person name="Strous M."/>
            <person name="Pelletier E."/>
            <person name="Mangenot S."/>
            <person name="Rattei T."/>
            <person name="Lehner A."/>
            <person name="Taylor M.W."/>
            <person name="Horn M."/>
            <person name="Daims H."/>
            <person name="Bartol-Mavel D."/>
            <person name="Wincker P."/>
            <person name="Barbe V."/>
            <person name="Fonknechten N."/>
            <person name="Vallenet D."/>
            <person name="Segurens B."/>
            <person name="Schenowitz-Truong C."/>
            <person name="Medigue C."/>
            <person name="Collingro A."/>
            <person name="Snel B."/>
            <person name="Dutilh B.E."/>
            <person name="OpDenCamp H.J.M."/>
            <person name="vanDerDrift C."/>
            <person name="Cirpus I."/>
            <person name="vanDePas-Schoonen K.T."/>
            <person name="Harhangi H.R."/>
            <person name="vanNiftrik L."/>
            <person name="Schmid M."/>
            <person name="Keltjens J."/>
            <person name="vanDeVossenberg J."/>
            <person name="Kartal B."/>
            <person name="Meier H."/>
            <person name="Frishman D."/>
            <person name="Huynen M.A."/>
            <person name="Mewes H."/>
            <person name="Weissenbach J."/>
            <person name="Jetten M.S.M."/>
            <person name="Wagner M."/>
            <person name="LePaslier D."/>
        </authorList>
    </citation>
    <scope>NUCLEOTIDE SEQUENCE</scope>
</reference>
<reference evidence="15" key="4">
    <citation type="submission" date="2017-10" db="EMBL/GenBank/DDBJ databases">
        <authorList>
            <person name="Frank J."/>
        </authorList>
    </citation>
    <scope>NUCLEOTIDE SEQUENCE [LARGE SCALE GENOMIC DNA]</scope>
</reference>
<feature type="transmembrane region" description="Helical" evidence="9">
    <location>
        <begin position="291"/>
        <end position="309"/>
    </location>
</feature>
<feature type="active site" evidence="6">
    <location>
        <position position="278"/>
    </location>
</feature>
<dbReference type="Proteomes" id="UP000501926">
    <property type="component" value="Chromosome"/>
</dbReference>
<feature type="domain" description="CAAX prenyl protease 1 N-terminal" evidence="11">
    <location>
        <begin position="27"/>
        <end position="204"/>
    </location>
</feature>
<proteinExistence type="inferred from homology"/>
<keyword evidence="2 7" id="KW-0479">Metal-binding</keyword>
<evidence type="ECO:0000256" key="7">
    <source>
        <dbReference type="PIRSR" id="PIRSR627057-2"/>
    </source>
</evidence>
<feature type="binding site" evidence="7">
    <location>
        <position position="355"/>
    </location>
    <ligand>
        <name>Zn(2+)</name>
        <dbReference type="ChEBI" id="CHEBI:29105"/>
        <note>catalytic</note>
    </ligand>
</feature>
<evidence type="ECO:0000256" key="4">
    <source>
        <dbReference type="ARBA" id="ARBA00022833"/>
    </source>
</evidence>
<accession>Q1Q610</accession>
<keyword evidence="4 7" id="KW-0862">Zinc</keyword>
<comment type="cofactor">
    <cofactor evidence="7 8">
        <name>Zn(2+)</name>
        <dbReference type="ChEBI" id="CHEBI:29105"/>
    </cofactor>
    <text evidence="7 8">Binds 1 zinc ion per subunit.</text>
</comment>
<evidence type="ECO:0000256" key="1">
    <source>
        <dbReference type="ARBA" id="ARBA00022670"/>
    </source>
</evidence>
<reference evidence="13 16" key="5">
    <citation type="submission" date="2020-02" db="EMBL/GenBank/DDBJ databases">
        <title>Newly sequenced genome of strain CSTR1 showed variability in Candidatus Kuenenia stuttgartiensis genomes.</title>
        <authorList>
            <person name="Ding C."/>
            <person name="Adrian L."/>
        </authorList>
    </citation>
    <scope>NUCLEOTIDE SEQUENCE [LARGE SCALE GENOMIC DNA]</scope>
    <source>
        <strain evidence="13 16">CSTR1</strain>
    </source>
</reference>
<feature type="transmembrane region" description="Helical" evidence="9">
    <location>
        <begin position="63"/>
        <end position="84"/>
    </location>
</feature>
<evidence type="ECO:0000256" key="2">
    <source>
        <dbReference type="ARBA" id="ARBA00022723"/>
    </source>
</evidence>
<feature type="transmembrane region" description="Helical" evidence="9">
    <location>
        <begin position="174"/>
        <end position="194"/>
    </location>
</feature>
<evidence type="ECO:0000256" key="5">
    <source>
        <dbReference type="ARBA" id="ARBA00023049"/>
    </source>
</evidence>
<keyword evidence="9" id="KW-0812">Transmembrane</keyword>
<dbReference type="FunFam" id="3.30.2010.10:FF:000010">
    <property type="entry name" value="M48 family peptidase"/>
    <property type="match status" value="1"/>
</dbReference>
<keyword evidence="9" id="KW-0472">Membrane</keyword>
<feature type="transmembrane region" description="Helical" evidence="9">
    <location>
        <begin position="90"/>
        <end position="112"/>
    </location>
</feature>